<proteinExistence type="predicted"/>
<evidence type="ECO:0000313" key="9">
    <source>
        <dbReference type="Proteomes" id="UP001184230"/>
    </source>
</evidence>
<evidence type="ECO:0000313" key="8">
    <source>
        <dbReference type="EMBL" id="MDR6534990.1"/>
    </source>
</evidence>
<dbReference type="Gene3D" id="3.30.200.20">
    <property type="entry name" value="Phosphorylase Kinase, domain 1"/>
    <property type="match status" value="1"/>
</dbReference>
<feature type="domain" description="Protein kinase" evidence="7">
    <location>
        <begin position="49"/>
        <end position="326"/>
    </location>
</feature>
<dbReference type="InterPro" id="IPR050660">
    <property type="entry name" value="NEK_Ser/Thr_kinase"/>
</dbReference>
<dbReference type="CDD" id="cd14014">
    <property type="entry name" value="STKc_PknB_like"/>
    <property type="match status" value="1"/>
</dbReference>
<evidence type="ECO:0000256" key="6">
    <source>
        <dbReference type="SAM" id="MobiDB-lite"/>
    </source>
</evidence>
<gene>
    <name evidence="8" type="ORF">J2739_000750</name>
</gene>
<feature type="compositionally biased region" description="Low complexity" evidence="6">
    <location>
        <begin position="465"/>
        <end position="477"/>
    </location>
</feature>
<dbReference type="PROSITE" id="PS00109">
    <property type="entry name" value="PROTEIN_KINASE_TYR"/>
    <property type="match status" value="1"/>
</dbReference>
<dbReference type="PROSITE" id="PS50011">
    <property type="entry name" value="PROTEIN_KINASE_DOM"/>
    <property type="match status" value="1"/>
</dbReference>
<keyword evidence="2" id="KW-0808">Transferase</keyword>
<reference evidence="8 9" key="1">
    <citation type="submission" date="2023-07" db="EMBL/GenBank/DDBJ databases">
        <title>Sorghum-associated microbial communities from plants grown in Nebraska, USA.</title>
        <authorList>
            <person name="Schachtman D."/>
        </authorList>
    </citation>
    <scope>NUCLEOTIDE SEQUENCE [LARGE SCALE GENOMIC DNA]</scope>
    <source>
        <strain evidence="8 9">DS1781</strain>
    </source>
</reference>
<dbReference type="PANTHER" id="PTHR43671:SF13">
    <property type="entry name" value="SERINE_THREONINE-PROTEIN KINASE NEK2"/>
    <property type="match status" value="1"/>
</dbReference>
<dbReference type="InterPro" id="IPR011009">
    <property type="entry name" value="Kinase-like_dom_sf"/>
</dbReference>
<keyword evidence="8" id="KW-0723">Serine/threonine-protein kinase</keyword>
<dbReference type="InterPro" id="IPR008266">
    <property type="entry name" value="Tyr_kinase_AS"/>
</dbReference>
<keyword evidence="5" id="KW-0067">ATP-binding</keyword>
<evidence type="ECO:0000256" key="5">
    <source>
        <dbReference type="ARBA" id="ARBA00022840"/>
    </source>
</evidence>
<comment type="caution">
    <text evidence="8">The sequence shown here is derived from an EMBL/GenBank/DDBJ whole genome shotgun (WGS) entry which is preliminary data.</text>
</comment>
<accession>A0ABU1NA91</accession>
<keyword evidence="3" id="KW-0547">Nucleotide-binding</keyword>
<dbReference type="EC" id="2.7.11.1" evidence="1"/>
<feature type="region of interest" description="Disordered" evidence="6">
    <location>
        <begin position="516"/>
        <end position="536"/>
    </location>
</feature>
<dbReference type="Pfam" id="PF00069">
    <property type="entry name" value="Pkinase"/>
    <property type="match status" value="1"/>
</dbReference>
<dbReference type="RefSeq" id="WP_309898638.1">
    <property type="nucleotide sequence ID" value="NZ_JAVDRF010000001.1"/>
</dbReference>
<dbReference type="EMBL" id="JAVDRF010000001">
    <property type="protein sequence ID" value="MDR6534990.1"/>
    <property type="molecule type" value="Genomic_DNA"/>
</dbReference>
<evidence type="ECO:0000259" key="7">
    <source>
        <dbReference type="PROSITE" id="PS50011"/>
    </source>
</evidence>
<evidence type="ECO:0000256" key="3">
    <source>
        <dbReference type="ARBA" id="ARBA00022741"/>
    </source>
</evidence>
<dbReference type="Gene3D" id="1.10.510.10">
    <property type="entry name" value="Transferase(Phosphotransferase) domain 1"/>
    <property type="match status" value="1"/>
</dbReference>
<name>A0ABU1NA91_9BURK</name>
<feature type="compositionally biased region" description="Polar residues" evidence="6">
    <location>
        <begin position="331"/>
        <end position="342"/>
    </location>
</feature>
<dbReference type="GO" id="GO:0004674">
    <property type="term" value="F:protein serine/threonine kinase activity"/>
    <property type="evidence" value="ECO:0007669"/>
    <property type="project" value="UniProtKB-KW"/>
</dbReference>
<dbReference type="InterPro" id="IPR000719">
    <property type="entry name" value="Prot_kinase_dom"/>
</dbReference>
<evidence type="ECO:0000256" key="4">
    <source>
        <dbReference type="ARBA" id="ARBA00022777"/>
    </source>
</evidence>
<dbReference type="PANTHER" id="PTHR43671">
    <property type="entry name" value="SERINE/THREONINE-PROTEIN KINASE NEK"/>
    <property type="match status" value="1"/>
</dbReference>
<feature type="region of interest" description="Disordered" evidence="6">
    <location>
        <begin position="325"/>
        <end position="349"/>
    </location>
</feature>
<feature type="region of interest" description="Disordered" evidence="6">
    <location>
        <begin position="465"/>
        <end position="492"/>
    </location>
</feature>
<dbReference type="SUPFAM" id="SSF56112">
    <property type="entry name" value="Protein kinase-like (PK-like)"/>
    <property type="match status" value="1"/>
</dbReference>
<protein>
    <recommendedName>
        <fullName evidence="1">non-specific serine/threonine protein kinase</fullName>
        <ecNumber evidence="1">2.7.11.1</ecNumber>
    </recommendedName>
</protein>
<sequence>MDSLDALALPVAPAPATLSQHGPTQLPDGADFEREGARVLPEGLRLQDYEIVGTIGEGGLGVVYLAWDHAQERHVAIKEYLPAVLAGRASTSTAVAVTSPRHQDSFRIGLRAFVHEARILARFDHPALVRVLHHWEENGTAYMAMPYYQGPTLARALAELGRPPEEGELRGWLRPLLDALGTMHTLSCFHRDVSPDNILLTETGPVLLDFGAARRVIDSAGQSSAVVSKPGYTPIEQYGELASMRQGPWTDLYALAAVVYGAITGQPPISSIERMPDDPLQPLCRLAHGRYGERFLAVIDAALAVLPQDRPQSAAEFAGRMGEDAVPCGSASDTVPSASRGPTTRPPAVEAAQAVALHAAVRGFGPAVSAPTRRSELVAAMALRPRSQRAPAPARRSRFGFPVLAGTAALLVGVAMAAHHRIGDPTRTQAPLLAALPATTADLATPTPASTESWPLRAVAVPPAPLDAPESAPVAEAPLPPPHPASQPSAASAAAAAPALAAAAAPARAYPSFATVSRPPVQPVRPVRRESRARAVEPPATVMAEAAPARTGRCSELLLRASLEPLGAGEAAVLKKGCE</sequence>
<evidence type="ECO:0000256" key="2">
    <source>
        <dbReference type="ARBA" id="ARBA00022679"/>
    </source>
</evidence>
<dbReference type="Proteomes" id="UP001184230">
    <property type="component" value="Unassembled WGS sequence"/>
</dbReference>
<evidence type="ECO:0000256" key="1">
    <source>
        <dbReference type="ARBA" id="ARBA00012513"/>
    </source>
</evidence>
<keyword evidence="9" id="KW-1185">Reference proteome</keyword>
<organism evidence="8 9">
    <name type="scientific">Variovorax soli</name>
    <dbReference type="NCBI Taxonomy" id="376815"/>
    <lineage>
        <taxon>Bacteria</taxon>
        <taxon>Pseudomonadati</taxon>
        <taxon>Pseudomonadota</taxon>
        <taxon>Betaproteobacteria</taxon>
        <taxon>Burkholderiales</taxon>
        <taxon>Comamonadaceae</taxon>
        <taxon>Variovorax</taxon>
    </lineage>
</organism>
<keyword evidence="4 8" id="KW-0418">Kinase</keyword>